<feature type="binding site" evidence="2">
    <location>
        <begin position="29"/>
        <end position="31"/>
    </location>
    <ligand>
        <name>ATP</name>
        <dbReference type="ChEBI" id="CHEBI:30616"/>
    </ligand>
</feature>
<evidence type="ECO:0000256" key="2">
    <source>
        <dbReference type="PIRSR" id="PIRSR004976-51"/>
    </source>
</evidence>
<dbReference type="EMBL" id="JAQIFT010000040">
    <property type="protein sequence ID" value="MDA3731706.1"/>
    <property type="molecule type" value="Genomic_DNA"/>
</dbReference>
<dbReference type="RefSeq" id="WP_053983493.1">
    <property type="nucleotide sequence ID" value="NZ_JAQIFT010000040.1"/>
</dbReference>
<feature type="binding site" evidence="2">
    <location>
        <position position="131"/>
    </location>
    <ligand>
        <name>ATP</name>
        <dbReference type="ChEBI" id="CHEBI:30616"/>
    </ligand>
</feature>
<dbReference type="InterPro" id="IPR035107">
    <property type="entry name" value="tRNA_thiolation_TtcA_Ctu1"/>
</dbReference>
<organism evidence="4 5">
    <name type="scientific">Holtiella tumoricola</name>
    <dbReference type="NCBI Taxonomy" id="3018743"/>
    <lineage>
        <taxon>Bacteria</taxon>
        <taxon>Bacillati</taxon>
        <taxon>Bacillota</taxon>
        <taxon>Clostridia</taxon>
        <taxon>Lachnospirales</taxon>
        <taxon>Cellulosilyticaceae</taxon>
        <taxon>Holtiella</taxon>
    </lineage>
</organism>
<keyword evidence="2" id="KW-0067">ATP-binding</keyword>
<keyword evidence="5" id="KW-1185">Reference proteome</keyword>
<dbReference type="GO" id="GO:0016740">
    <property type="term" value="F:transferase activity"/>
    <property type="evidence" value="ECO:0007669"/>
    <property type="project" value="UniProtKB-KW"/>
</dbReference>
<dbReference type="PANTHER" id="PTHR43686:SF1">
    <property type="entry name" value="AMINOTRAN_5 DOMAIN-CONTAINING PROTEIN"/>
    <property type="match status" value="1"/>
</dbReference>
<name>A0AA42DMM5_9FIRM</name>
<accession>A0AA42DMM5</accession>
<dbReference type="GO" id="GO:0005524">
    <property type="term" value="F:ATP binding"/>
    <property type="evidence" value="ECO:0007669"/>
    <property type="project" value="UniProtKB-KW"/>
</dbReference>
<evidence type="ECO:0000313" key="4">
    <source>
        <dbReference type="EMBL" id="MDA3731706.1"/>
    </source>
</evidence>
<protein>
    <submittedName>
        <fullName evidence="4">tRNA 2-thiocytidine biosynthesis TtcA family protein</fullName>
    </submittedName>
</protein>
<dbReference type="SUPFAM" id="SSF52402">
    <property type="entry name" value="Adenine nucleotide alpha hydrolases-like"/>
    <property type="match status" value="1"/>
</dbReference>
<dbReference type="Proteomes" id="UP001169242">
    <property type="component" value="Unassembled WGS sequence"/>
</dbReference>
<feature type="binding site" evidence="2">
    <location>
        <position position="35"/>
    </location>
    <ligand>
        <name>ATP</name>
        <dbReference type="ChEBI" id="CHEBI:30616"/>
    </ligand>
</feature>
<dbReference type="GO" id="GO:0008033">
    <property type="term" value="P:tRNA processing"/>
    <property type="evidence" value="ECO:0007669"/>
    <property type="project" value="InterPro"/>
</dbReference>
<feature type="binding site" evidence="2">
    <location>
        <position position="61"/>
    </location>
    <ligand>
        <name>ATP</name>
        <dbReference type="ChEBI" id="CHEBI:30616"/>
    </ligand>
</feature>
<dbReference type="PANTHER" id="PTHR43686">
    <property type="entry name" value="SULFURTRANSFERASE-RELATED"/>
    <property type="match status" value="1"/>
</dbReference>
<dbReference type="Pfam" id="PF01171">
    <property type="entry name" value="ATP_bind_3"/>
    <property type="match status" value="1"/>
</dbReference>
<evidence type="ECO:0000259" key="3">
    <source>
        <dbReference type="Pfam" id="PF01171"/>
    </source>
</evidence>
<feature type="binding site" evidence="2">
    <location>
        <position position="136"/>
    </location>
    <ligand>
        <name>ATP</name>
        <dbReference type="ChEBI" id="CHEBI:30616"/>
    </ligand>
</feature>
<dbReference type="InterPro" id="IPR014729">
    <property type="entry name" value="Rossmann-like_a/b/a_fold"/>
</dbReference>
<dbReference type="Gene3D" id="3.40.50.620">
    <property type="entry name" value="HUPs"/>
    <property type="match status" value="1"/>
</dbReference>
<keyword evidence="2" id="KW-0547">Nucleotide-binding</keyword>
<dbReference type="InterPro" id="IPR011063">
    <property type="entry name" value="TilS/TtcA_N"/>
</dbReference>
<dbReference type="AlphaFoldDB" id="A0AA42DMM5"/>
<dbReference type="PIRSF" id="PIRSF004976">
    <property type="entry name" value="ATPase_YdaO"/>
    <property type="match status" value="1"/>
</dbReference>
<evidence type="ECO:0000256" key="1">
    <source>
        <dbReference type="ARBA" id="ARBA00022679"/>
    </source>
</evidence>
<keyword evidence="1" id="KW-0808">Transferase</keyword>
<sequence length="240" mass="27433">MKIQHLLSYVRRAVQDYNMIEEGDRIAIGISAGKDSLALLVALRHLQYFYPKKFELEAITISLGFDNFDLSAVKAFCEKLGVRYTVYETQIAQIVFDERKESNPCSLCSKMRKGALNDIAKELGCNKIALGHNKDDINETLLMSLFYEGRIHTMSPVTYLDRSEVTLIRPLVYVPERDIKYFAKKEGLPVVKSPCPADGVTRRETTKQLIYSLEKEIPQLSNRLFGAIERSEIDGWKSRE</sequence>
<evidence type="ECO:0000313" key="5">
    <source>
        <dbReference type="Proteomes" id="UP001169242"/>
    </source>
</evidence>
<gene>
    <name evidence="4" type="ORF">PBV87_09475</name>
</gene>
<comment type="caution">
    <text evidence="4">The sequence shown here is derived from an EMBL/GenBank/DDBJ whole genome shotgun (WGS) entry which is preliminary data.</text>
</comment>
<proteinExistence type="predicted"/>
<reference evidence="4" key="1">
    <citation type="journal article" date="2023" name="Int. J. Syst. Evol. Microbiol.">
        <title>&lt;i&gt;Holtiella tumoricola&lt;/i&gt; gen. nov. sp. nov., isolated from a human clinical sample.</title>
        <authorList>
            <person name="Allen-Vercoe E."/>
            <person name="Daigneault M.C."/>
            <person name="Vancuren S.J."/>
            <person name="Cochrane K."/>
            <person name="O'Neal L.L."/>
            <person name="Sankaranarayanan K."/>
            <person name="Lawson P.A."/>
        </authorList>
    </citation>
    <scope>NUCLEOTIDE SEQUENCE</scope>
    <source>
        <strain evidence="4">CC70A</strain>
    </source>
</reference>
<dbReference type="CDD" id="cd24138">
    <property type="entry name" value="TtcA-like"/>
    <property type="match status" value="1"/>
</dbReference>
<feature type="domain" description="tRNA(Ile)-lysidine/2-thiocytidine synthase N-terminal" evidence="3">
    <location>
        <begin position="26"/>
        <end position="192"/>
    </location>
</feature>